<organism evidence="11 12">
    <name type="scientific">Weissella oryzae (strain DSM 25784 / JCM 18191 / LMG 30913 / SG25)</name>
    <dbReference type="NCBI Taxonomy" id="1329250"/>
    <lineage>
        <taxon>Bacteria</taxon>
        <taxon>Bacillati</taxon>
        <taxon>Bacillota</taxon>
        <taxon>Bacilli</taxon>
        <taxon>Lactobacillales</taxon>
        <taxon>Lactobacillaceae</taxon>
        <taxon>Weissella</taxon>
    </lineage>
</organism>
<evidence type="ECO:0000256" key="4">
    <source>
        <dbReference type="ARBA" id="ARBA00022695"/>
    </source>
</evidence>
<dbReference type="PANTHER" id="PTHR34388">
    <property type="entry name" value="DNA POLYMERASE III SUBUNIT DELTA"/>
    <property type="match status" value="1"/>
</dbReference>
<gene>
    <name evidence="11" type="primary">holA</name>
    <name evidence="11" type="ORF">WOSG25_081090</name>
</gene>
<evidence type="ECO:0000256" key="3">
    <source>
        <dbReference type="ARBA" id="ARBA00022679"/>
    </source>
</evidence>
<reference evidence="12" key="1">
    <citation type="journal article" date="2014" name="Genome Announc.">
        <title>Draft genome sequence of Weissella oryzae SG25T, isolated from fermented rice grains.</title>
        <authorList>
            <person name="Tanizawa Y."/>
            <person name="Fujisawa T."/>
            <person name="Mochizuki T."/>
            <person name="Kaminuma E."/>
            <person name="Suzuki Y."/>
            <person name="Nakamura Y."/>
            <person name="Tohno M."/>
        </authorList>
    </citation>
    <scope>NUCLEOTIDE SEQUENCE [LARGE SCALE GENOMIC DNA]</scope>
    <source>
        <strain evidence="12">DSM 25784 / JCM 18191 / LMG 30913 / SG25</strain>
    </source>
</reference>
<dbReference type="NCBIfam" id="TIGR01128">
    <property type="entry name" value="holA"/>
    <property type="match status" value="1"/>
</dbReference>
<comment type="catalytic activity">
    <reaction evidence="8">
        <text>DNA(n) + a 2'-deoxyribonucleoside 5'-triphosphate = DNA(n+1) + diphosphate</text>
        <dbReference type="Rhea" id="RHEA:22508"/>
        <dbReference type="Rhea" id="RHEA-COMP:17339"/>
        <dbReference type="Rhea" id="RHEA-COMP:17340"/>
        <dbReference type="ChEBI" id="CHEBI:33019"/>
        <dbReference type="ChEBI" id="CHEBI:61560"/>
        <dbReference type="ChEBI" id="CHEBI:173112"/>
        <dbReference type="EC" id="2.7.7.7"/>
    </reaction>
</comment>
<dbReference type="STRING" id="1329250.WOSG25_081090"/>
<accession>A0A069D1S3</accession>
<protein>
    <recommendedName>
        <fullName evidence="2">DNA polymerase III subunit delta</fullName>
        <ecNumber evidence="1">2.7.7.7</ecNumber>
    </recommendedName>
</protein>
<evidence type="ECO:0000256" key="2">
    <source>
        <dbReference type="ARBA" id="ARBA00017703"/>
    </source>
</evidence>
<evidence type="ECO:0000259" key="9">
    <source>
        <dbReference type="Pfam" id="PF06144"/>
    </source>
</evidence>
<evidence type="ECO:0000256" key="5">
    <source>
        <dbReference type="ARBA" id="ARBA00022705"/>
    </source>
</evidence>
<keyword evidence="12" id="KW-1185">Reference proteome</keyword>
<dbReference type="Gene3D" id="3.40.50.300">
    <property type="entry name" value="P-loop containing nucleotide triphosphate hydrolases"/>
    <property type="match status" value="1"/>
</dbReference>
<dbReference type="GO" id="GO:0003677">
    <property type="term" value="F:DNA binding"/>
    <property type="evidence" value="ECO:0007669"/>
    <property type="project" value="InterPro"/>
</dbReference>
<name>A0A069D1S3_WEIOS</name>
<keyword evidence="3" id="KW-0808">Transferase</keyword>
<evidence type="ECO:0000256" key="8">
    <source>
        <dbReference type="ARBA" id="ARBA00049244"/>
    </source>
</evidence>
<dbReference type="InterPro" id="IPR008921">
    <property type="entry name" value="DNA_pol3_clamp-load_cplx_C"/>
</dbReference>
<dbReference type="SUPFAM" id="SSF48019">
    <property type="entry name" value="post-AAA+ oligomerization domain-like"/>
    <property type="match status" value="1"/>
</dbReference>
<dbReference type="GO" id="GO:0006261">
    <property type="term" value="P:DNA-templated DNA replication"/>
    <property type="evidence" value="ECO:0007669"/>
    <property type="project" value="TreeGrafter"/>
</dbReference>
<keyword evidence="5" id="KW-0235">DNA replication</keyword>
<evidence type="ECO:0000313" key="11">
    <source>
        <dbReference type="EMBL" id="GAK31276.1"/>
    </source>
</evidence>
<evidence type="ECO:0000313" key="12">
    <source>
        <dbReference type="Proteomes" id="UP000030643"/>
    </source>
</evidence>
<proteinExistence type="inferred from homology"/>
<dbReference type="OrthoDB" id="9775929at2"/>
<dbReference type="GO" id="GO:0009360">
    <property type="term" value="C:DNA polymerase III complex"/>
    <property type="evidence" value="ECO:0007669"/>
    <property type="project" value="InterPro"/>
</dbReference>
<dbReference type="EMBL" id="DF820491">
    <property type="protein sequence ID" value="GAK31276.1"/>
    <property type="molecule type" value="Genomic_DNA"/>
</dbReference>
<dbReference type="InterPro" id="IPR048466">
    <property type="entry name" value="DNA_pol3_delta-like_C"/>
</dbReference>
<comment type="similarity">
    <text evidence="7">Belongs to the DNA polymerase HolA subunit family.</text>
</comment>
<dbReference type="GO" id="GO:0003887">
    <property type="term" value="F:DNA-directed DNA polymerase activity"/>
    <property type="evidence" value="ECO:0007669"/>
    <property type="project" value="UniProtKB-KW"/>
</dbReference>
<evidence type="ECO:0000256" key="1">
    <source>
        <dbReference type="ARBA" id="ARBA00012417"/>
    </source>
</evidence>
<feature type="domain" description="DNA polymerase III delta N-terminal" evidence="9">
    <location>
        <begin position="21"/>
        <end position="143"/>
    </location>
</feature>
<evidence type="ECO:0000256" key="7">
    <source>
        <dbReference type="ARBA" id="ARBA00034754"/>
    </source>
</evidence>
<dbReference type="AlphaFoldDB" id="A0A069D1S3"/>
<dbReference type="PANTHER" id="PTHR34388:SF1">
    <property type="entry name" value="DNA POLYMERASE III SUBUNIT DELTA"/>
    <property type="match status" value="1"/>
</dbReference>
<dbReference type="Pfam" id="PF21694">
    <property type="entry name" value="DNA_pol3_delta_C"/>
    <property type="match status" value="1"/>
</dbReference>
<evidence type="ECO:0000259" key="10">
    <source>
        <dbReference type="Pfam" id="PF21694"/>
    </source>
</evidence>
<dbReference type="eggNOG" id="COG1466">
    <property type="taxonomic scope" value="Bacteria"/>
</dbReference>
<evidence type="ECO:0000256" key="6">
    <source>
        <dbReference type="ARBA" id="ARBA00022932"/>
    </source>
</evidence>
<dbReference type="EC" id="2.7.7.7" evidence="1"/>
<dbReference type="Pfam" id="PF06144">
    <property type="entry name" value="DNA_pol3_delta"/>
    <property type="match status" value="1"/>
</dbReference>
<dbReference type="InterPro" id="IPR010372">
    <property type="entry name" value="DNA_pol3_delta_N"/>
</dbReference>
<dbReference type="Gene3D" id="1.10.8.60">
    <property type="match status" value="1"/>
</dbReference>
<keyword evidence="6" id="KW-0239">DNA-directed DNA polymerase</keyword>
<dbReference type="InterPro" id="IPR005790">
    <property type="entry name" value="DNA_polIII_delta"/>
</dbReference>
<sequence length="341" mass="38742">MVLTFEELQMKLSQGDFAPIYLVQGTDQYLLDQTRQLFTNLISPDDQALNLGQFDLTETPLNTALDDARAVPFFGDFRVVILDNAYFLTGESSRGKVEHNPDEMLDYLGQPEPQTILVIFAPYEKLDARKKVVKQLKERAEYLPFGDLTEQDIIQIIKARIEKQAFTISKPAMDELLRLTNLSLTQIMSELDKLILYASDSKLIELDAVQALVTPTLSDNIFNLIEHLLTGSLTNAVRLYHELILSGEEPLRLNGAILGQFRLLIQVKALTQSEKAIASLLKVHPYRVKLAKKTVRNFSMRALAQAYLGLVNIEEQLKSTQRDPELLFELFIMRYQHDLAG</sequence>
<keyword evidence="4" id="KW-0548">Nucleotidyltransferase</keyword>
<dbReference type="Gene3D" id="1.20.272.10">
    <property type="match status" value="1"/>
</dbReference>
<dbReference type="SUPFAM" id="SSF52540">
    <property type="entry name" value="P-loop containing nucleoside triphosphate hydrolases"/>
    <property type="match status" value="1"/>
</dbReference>
<feature type="domain" description="DNA polymerase III delta subunit-like C-terminal" evidence="10">
    <location>
        <begin position="219"/>
        <end position="335"/>
    </location>
</feature>
<dbReference type="Proteomes" id="UP000030643">
    <property type="component" value="Unassembled WGS sequence"/>
</dbReference>
<dbReference type="InterPro" id="IPR027417">
    <property type="entry name" value="P-loop_NTPase"/>
</dbReference>
<dbReference type="RefSeq" id="WP_045476863.1">
    <property type="nucleotide sequence ID" value="NZ_DF820491.1"/>
</dbReference>